<gene>
    <name evidence="2" type="ORF">K450DRAFT_220247</name>
</gene>
<dbReference type="Gene3D" id="2.170.270.10">
    <property type="entry name" value="SET domain"/>
    <property type="match status" value="2"/>
</dbReference>
<dbReference type="PANTHER" id="PTHR12197">
    <property type="entry name" value="HISTONE-LYSINE N-METHYLTRANSFERASE SMYD"/>
    <property type="match status" value="1"/>
</dbReference>
<evidence type="ECO:0000313" key="2">
    <source>
        <dbReference type="EMBL" id="KAI8583844.1"/>
    </source>
</evidence>
<proteinExistence type="predicted"/>
<reference evidence="2" key="1">
    <citation type="submission" date="2021-06" db="EMBL/GenBank/DDBJ databases">
        <authorList>
            <consortium name="DOE Joint Genome Institute"/>
            <person name="Mondo S.J."/>
            <person name="Amses K.R."/>
            <person name="Simmons D.R."/>
            <person name="Longcore J.E."/>
            <person name="Seto K."/>
            <person name="Alves G.H."/>
            <person name="Bonds A.E."/>
            <person name="Quandt C.A."/>
            <person name="Davis W.J."/>
            <person name="Chang Y."/>
            <person name="Letcher P.M."/>
            <person name="Powell M.J."/>
            <person name="Kuo A."/>
            <person name="Labutti K."/>
            <person name="Pangilinan J."/>
            <person name="Andreopoulos W."/>
            <person name="Tritt A."/>
            <person name="Riley R."/>
            <person name="Hundley H."/>
            <person name="Johnson J."/>
            <person name="Lipzen A."/>
            <person name="Barry K."/>
            <person name="Berbee M.L."/>
            <person name="Buchler N.E."/>
            <person name="Grigoriev I.V."/>
            <person name="Spatafora J.W."/>
            <person name="Stajich J.E."/>
            <person name="James T.Y."/>
        </authorList>
    </citation>
    <scope>NUCLEOTIDE SEQUENCE</scope>
    <source>
        <strain evidence="2">AG</strain>
    </source>
</reference>
<feature type="region of interest" description="Disordered" evidence="1">
    <location>
        <begin position="290"/>
        <end position="311"/>
    </location>
</feature>
<dbReference type="EMBL" id="MU620894">
    <property type="protein sequence ID" value="KAI8583844.1"/>
    <property type="molecule type" value="Genomic_DNA"/>
</dbReference>
<evidence type="ECO:0008006" key="4">
    <source>
        <dbReference type="Google" id="ProtNLM"/>
    </source>
</evidence>
<dbReference type="Proteomes" id="UP001206595">
    <property type="component" value="Unassembled WGS sequence"/>
</dbReference>
<dbReference type="CDD" id="cd20071">
    <property type="entry name" value="SET_SMYD"/>
    <property type="match status" value="1"/>
</dbReference>
<feature type="compositionally biased region" description="Basic residues" evidence="1">
    <location>
        <begin position="397"/>
        <end position="409"/>
    </location>
</feature>
<evidence type="ECO:0000313" key="3">
    <source>
        <dbReference type="Proteomes" id="UP001206595"/>
    </source>
</evidence>
<dbReference type="InterPro" id="IPR050869">
    <property type="entry name" value="H3K4_H4K5_MeTrfase"/>
</dbReference>
<name>A0AAD5HI94_UMBRA</name>
<dbReference type="GO" id="GO:0005634">
    <property type="term" value="C:nucleus"/>
    <property type="evidence" value="ECO:0007669"/>
    <property type="project" value="TreeGrafter"/>
</dbReference>
<sequence length="422" mass="48437">MAQPETSSYSSASQCLAQSENEYVKIEHSKDRGRYFIAKTDVPAETVVLKSYPYATAIFDTQRKRVCAHCVYVHPTKSFSLHCKQCDQVYFCSQQCHDEYLGSGTAQGVNHQRICAPLRKLATLKADKHMKSVTKMILHLFWERARNECGVHWSRSQAQWWEVGDTDITRGLEDLNLRKDIAPVESNFDMVLALESHYHRWTTDDCQSWKRLYTFLHTSLTECGLLKESDTMDFIMHLISRVESNGFGMYWAKPSKKRDQDPFGRALFPHAAFFNHDCDRNCEATQLIGDDGTSEVEEPAAETPVDTAEEQQLELKGEPDQEQQAKAIVVPSVFDSPRGAFRLMLVRTLRVAQADKPLCISYIDWDQPVAARRRKLLEEYFFECMCERCVKESQVKPKTKKSSNKRHVTVSKTNKPARIDGL</sequence>
<dbReference type="GeneID" id="75910866"/>
<protein>
    <recommendedName>
        <fullName evidence="4">SET domain-containing protein</fullName>
    </recommendedName>
</protein>
<accession>A0AAD5HI94</accession>
<dbReference type="Gene3D" id="1.10.220.160">
    <property type="match status" value="1"/>
</dbReference>
<comment type="caution">
    <text evidence="2">The sequence shown here is derived from an EMBL/GenBank/DDBJ whole genome shotgun (WGS) entry which is preliminary data.</text>
</comment>
<dbReference type="AlphaFoldDB" id="A0AAD5HI94"/>
<dbReference type="RefSeq" id="XP_051448848.1">
    <property type="nucleotide sequence ID" value="XM_051585518.1"/>
</dbReference>
<evidence type="ECO:0000256" key="1">
    <source>
        <dbReference type="SAM" id="MobiDB-lite"/>
    </source>
</evidence>
<organism evidence="2 3">
    <name type="scientific">Umbelopsis ramanniana AG</name>
    <dbReference type="NCBI Taxonomy" id="1314678"/>
    <lineage>
        <taxon>Eukaryota</taxon>
        <taxon>Fungi</taxon>
        <taxon>Fungi incertae sedis</taxon>
        <taxon>Mucoromycota</taxon>
        <taxon>Mucoromycotina</taxon>
        <taxon>Umbelopsidomycetes</taxon>
        <taxon>Umbelopsidales</taxon>
        <taxon>Umbelopsidaceae</taxon>
        <taxon>Umbelopsis</taxon>
    </lineage>
</organism>
<keyword evidence="3" id="KW-1185">Reference proteome</keyword>
<dbReference type="Gene3D" id="6.10.140.2220">
    <property type="match status" value="1"/>
</dbReference>
<reference evidence="2" key="2">
    <citation type="journal article" date="2022" name="Proc. Natl. Acad. Sci. U.S.A.">
        <title>Diploid-dominant life cycles characterize the early evolution of Fungi.</title>
        <authorList>
            <person name="Amses K.R."/>
            <person name="Simmons D.R."/>
            <person name="Longcore J.E."/>
            <person name="Mondo S.J."/>
            <person name="Seto K."/>
            <person name="Jeronimo G.H."/>
            <person name="Bonds A.E."/>
            <person name="Quandt C.A."/>
            <person name="Davis W.J."/>
            <person name="Chang Y."/>
            <person name="Federici B.A."/>
            <person name="Kuo A."/>
            <person name="LaButti K."/>
            <person name="Pangilinan J."/>
            <person name="Andreopoulos W."/>
            <person name="Tritt A."/>
            <person name="Riley R."/>
            <person name="Hundley H."/>
            <person name="Johnson J."/>
            <person name="Lipzen A."/>
            <person name="Barry K."/>
            <person name="Lang B.F."/>
            <person name="Cuomo C.A."/>
            <person name="Buchler N.E."/>
            <person name="Grigoriev I.V."/>
            <person name="Spatafora J.W."/>
            <person name="Stajich J.E."/>
            <person name="James T.Y."/>
        </authorList>
    </citation>
    <scope>NUCLEOTIDE SEQUENCE</scope>
    <source>
        <strain evidence="2">AG</strain>
    </source>
</reference>
<dbReference type="InterPro" id="IPR046341">
    <property type="entry name" value="SET_dom_sf"/>
</dbReference>
<dbReference type="SUPFAM" id="SSF82199">
    <property type="entry name" value="SET domain"/>
    <property type="match status" value="1"/>
</dbReference>
<dbReference type="PANTHER" id="PTHR12197:SF294">
    <property type="entry name" value="POTENTIAL PROTEIN LYSINE METHYLTRANSFERASE SET6"/>
    <property type="match status" value="1"/>
</dbReference>
<feature type="region of interest" description="Disordered" evidence="1">
    <location>
        <begin position="395"/>
        <end position="422"/>
    </location>
</feature>